<reference evidence="1" key="2">
    <citation type="submission" date="2018-10" db="UniProtKB">
        <authorList>
            <consortium name="EnsemblPlants"/>
        </authorList>
    </citation>
    <scope>IDENTIFICATION</scope>
</reference>
<evidence type="ECO:0000313" key="1">
    <source>
        <dbReference type="EnsemblPlants" id="TraesCS1A02G038800.1.cds1"/>
    </source>
</evidence>
<dbReference type="Proteomes" id="UP000019116">
    <property type="component" value="Chromosome 1A"/>
</dbReference>
<protein>
    <submittedName>
        <fullName evidence="1">Uncharacterized protein</fullName>
    </submittedName>
</protein>
<accession>A0A3B5XTR0</accession>
<dbReference type="AlphaFoldDB" id="A0A3B5XTR0"/>
<organism evidence="1">
    <name type="scientific">Triticum aestivum</name>
    <name type="common">Wheat</name>
    <dbReference type="NCBI Taxonomy" id="4565"/>
    <lineage>
        <taxon>Eukaryota</taxon>
        <taxon>Viridiplantae</taxon>
        <taxon>Streptophyta</taxon>
        <taxon>Embryophyta</taxon>
        <taxon>Tracheophyta</taxon>
        <taxon>Spermatophyta</taxon>
        <taxon>Magnoliopsida</taxon>
        <taxon>Liliopsida</taxon>
        <taxon>Poales</taxon>
        <taxon>Poaceae</taxon>
        <taxon>BOP clade</taxon>
        <taxon>Pooideae</taxon>
        <taxon>Triticodae</taxon>
        <taxon>Triticeae</taxon>
        <taxon>Triticinae</taxon>
        <taxon>Triticum</taxon>
    </lineage>
</organism>
<sequence>MPPCSSLLPAGASLPPSIIFVLGRFPHTPTGRTTLPLSLERPIGARGQKLAQLYVAFNCFKAPRSGKKWGRWREGAEGFQVFAGAAKKEIGRCFII</sequence>
<keyword evidence="2" id="KW-1185">Reference proteome</keyword>
<dbReference type="Gramene" id="TraesCS1A03G0091700.1">
    <property type="protein sequence ID" value="TraesCS1A03G0091700.1.CDS1"/>
    <property type="gene ID" value="TraesCS1A03G0091700"/>
</dbReference>
<dbReference type="Gramene" id="TraesCS1A02G038800.1">
    <property type="protein sequence ID" value="TraesCS1A02G038800.1.cds1"/>
    <property type="gene ID" value="TraesCS1A02G038800"/>
</dbReference>
<dbReference type="OMA" id="WGRWREG"/>
<dbReference type="EnsemblPlants" id="TraesCS1A02G038800.1">
    <property type="protein sequence ID" value="TraesCS1A02G038800.1.cds1"/>
    <property type="gene ID" value="TraesCS1A02G038800"/>
</dbReference>
<evidence type="ECO:0000313" key="2">
    <source>
        <dbReference type="Proteomes" id="UP000019116"/>
    </source>
</evidence>
<name>A0A3B5XTR0_WHEAT</name>
<reference evidence="1" key="1">
    <citation type="submission" date="2018-08" db="EMBL/GenBank/DDBJ databases">
        <authorList>
            <person name="Rossello M."/>
        </authorList>
    </citation>
    <scope>NUCLEOTIDE SEQUENCE [LARGE SCALE GENOMIC DNA]</scope>
    <source>
        <strain evidence="1">cv. Chinese Spring</strain>
    </source>
</reference>
<proteinExistence type="predicted"/>